<feature type="chain" id="PRO_5021223772" evidence="2">
    <location>
        <begin position="27"/>
        <end position="398"/>
    </location>
</feature>
<keyword evidence="2" id="KW-0732">Signal</keyword>
<organism evidence="3 4">
    <name type="scientific">Hericium alpestre</name>
    <dbReference type="NCBI Taxonomy" id="135208"/>
    <lineage>
        <taxon>Eukaryota</taxon>
        <taxon>Fungi</taxon>
        <taxon>Dikarya</taxon>
        <taxon>Basidiomycota</taxon>
        <taxon>Agaricomycotina</taxon>
        <taxon>Agaricomycetes</taxon>
        <taxon>Russulales</taxon>
        <taxon>Hericiaceae</taxon>
        <taxon>Hericium</taxon>
    </lineage>
</organism>
<evidence type="ECO:0000313" key="4">
    <source>
        <dbReference type="Proteomes" id="UP000298061"/>
    </source>
</evidence>
<dbReference type="EMBL" id="SFCI01001722">
    <property type="protein sequence ID" value="TFY75092.1"/>
    <property type="molecule type" value="Genomic_DNA"/>
</dbReference>
<accession>A0A4Y9ZK25</accession>
<sequence length="398" mass="43464">MVLYHHTTFAATYTVALSPLICLSLAAEVSTHMSQQDPSPFDLPILELLPHTPPASARHFHVPPPLSDSAHMPSDDQFSPTDEYLRRRGLLPNNIAGQPVPLPVLQPAGGQGGSDHDSNSGIHFRSSSSVPEGMRLPVTVDPEVPNLLKRPLHPCAAARESEIHNLLDAVWVELPPVPALYRAKALGGTRKPSTFDCNLPTEDQLQKIVVLESKMLEDIQAEVATLLRRIPIDCSNADDRAFLHRIWTWDNALDCPKIINSEVDTEDWTNAVLFRPAMAIIHAILQEGISGGISVGDEPRYPFLASAHSSLSNKPDGIVTNEGVYPDEEVGLCKEDKTHGVYSFTDNPLEPVQTPPAGQPSGAAHKFNWPEVLEDLQGYDKTGSSIMVQVLMFSLCNA</sequence>
<evidence type="ECO:0000256" key="2">
    <source>
        <dbReference type="SAM" id="SignalP"/>
    </source>
</evidence>
<dbReference type="OrthoDB" id="2803094at2759"/>
<gene>
    <name evidence="3" type="ORF">EWM64_g8920</name>
</gene>
<dbReference type="AlphaFoldDB" id="A0A4Y9ZK25"/>
<feature type="signal peptide" evidence="2">
    <location>
        <begin position="1"/>
        <end position="26"/>
    </location>
</feature>
<evidence type="ECO:0000256" key="1">
    <source>
        <dbReference type="SAM" id="MobiDB-lite"/>
    </source>
</evidence>
<proteinExistence type="predicted"/>
<comment type="caution">
    <text evidence="3">The sequence shown here is derived from an EMBL/GenBank/DDBJ whole genome shotgun (WGS) entry which is preliminary data.</text>
</comment>
<dbReference type="STRING" id="135208.A0A4Y9ZK25"/>
<dbReference type="Proteomes" id="UP000298061">
    <property type="component" value="Unassembled WGS sequence"/>
</dbReference>
<reference evidence="3 4" key="1">
    <citation type="submission" date="2019-02" db="EMBL/GenBank/DDBJ databases">
        <title>Genome sequencing of the rare red list fungi Hericium alpestre (H. flagellum).</title>
        <authorList>
            <person name="Buettner E."/>
            <person name="Kellner H."/>
        </authorList>
    </citation>
    <scope>NUCLEOTIDE SEQUENCE [LARGE SCALE GENOMIC DNA]</scope>
    <source>
        <strain evidence="3 4">DSM 108284</strain>
    </source>
</reference>
<name>A0A4Y9ZK25_9AGAM</name>
<protein>
    <submittedName>
        <fullName evidence="3">Uncharacterized protein</fullName>
    </submittedName>
</protein>
<feature type="compositionally biased region" description="Polar residues" evidence="1">
    <location>
        <begin position="119"/>
        <end position="130"/>
    </location>
</feature>
<keyword evidence="4" id="KW-1185">Reference proteome</keyword>
<evidence type="ECO:0000313" key="3">
    <source>
        <dbReference type="EMBL" id="TFY75092.1"/>
    </source>
</evidence>
<feature type="region of interest" description="Disordered" evidence="1">
    <location>
        <begin position="107"/>
        <end position="136"/>
    </location>
</feature>